<dbReference type="Gene3D" id="2.40.170.20">
    <property type="entry name" value="TonB-dependent receptor, beta-barrel domain"/>
    <property type="match status" value="1"/>
</dbReference>
<name>A0ABZ0S4J9_9GAMM</name>
<evidence type="ECO:0000256" key="12">
    <source>
        <dbReference type="RuleBase" id="RU003357"/>
    </source>
</evidence>
<keyword evidence="6" id="KW-0732">Signal</keyword>
<evidence type="ECO:0000256" key="4">
    <source>
        <dbReference type="ARBA" id="ARBA00022452"/>
    </source>
</evidence>
<feature type="region of interest" description="Disordered" evidence="13">
    <location>
        <begin position="1"/>
        <end position="27"/>
    </location>
</feature>
<keyword evidence="9" id="KW-0675">Receptor</keyword>
<dbReference type="Pfam" id="PF00593">
    <property type="entry name" value="TonB_dep_Rec_b-barrel"/>
    <property type="match status" value="1"/>
</dbReference>
<accession>A0ABZ0S4J9</accession>
<comment type="subcellular location">
    <subcellularLocation>
        <location evidence="1 11">Cell outer membrane</location>
        <topology evidence="1 11">Multi-pass membrane protein</topology>
    </subcellularLocation>
</comment>
<evidence type="ECO:0000256" key="8">
    <source>
        <dbReference type="ARBA" id="ARBA00023136"/>
    </source>
</evidence>
<dbReference type="Gene3D" id="2.170.130.10">
    <property type="entry name" value="TonB-dependent receptor, plug domain"/>
    <property type="match status" value="1"/>
</dbReference>
<evidence type="ECO:0000313" key="16">
    <source>
        <dbReference type="EMBL" id="WPL15472.1"/>
    </source>
</evidence>
<evidence type="ECO:0000256" key="5">
    <source>
        <dbReference type="ARBA" id="ARBA00022692"/>
    </source>
</evidence>
<sequence>MGMPGNALADVATPADPSSLSQAGSAPGSLESEILDVLADATEIATKSRLNADYVPGIVTILRREEMLALGVRTVAEALTLVPGVDVGRRAKGTFSASIRGLDHGTTEIKVLIDSVPQNIGGAGSASFFELPITQVERIEVIRGPGSALYGEFAFAGLINIVTSKRPGLHLRYGANDTREVGAIYRFDAPERDLSVRLNLAGWDSRGTNQWVESDALHRIGLAAVSKAPGRVDSGEYYRFGQLKVEFGDASLIAQVQSNRKNPFFGIDGVLPDLSASDYSSNVDEWLIQGRVDFAPGTDLAGAVILHWHQRETHMDLRILPPGASVSLRSPVLPDGLNAERYIASMRAQAETFLEWTGWEHHRWRLELSLAVDKIDDAWRAYNADILTFEQLPEMYRYGAEFAPLEPDARRTIASLAIQDQWSLHPRLDLILGARYDHYTDLSDSFSPRLAGVWRLNDQHLIKAQVAGAFFPPSLLQRYHIRLPPPPEEQERPEDPQRAQTTELGYIFRGPDMVARLTLYHSRLFDVILVAPDGIDNRGEESLQGVELEWEKEFGHAFRLVTNLSYADTLNKETDGPIPGAAKWLGNLSLFYHPRGNWAFTGRWRYVGERARDPLDARTEPLRGYNDLSLALSWFSPSVKGLTLRAGVTNLLNESIVLPAPMDTYENDYPLADSRALWAQISYALP</sequence>
<evidence type="ECO:0000256" key="9">
    <source>
        <dbReference type="ARBA" id="ARBA00023170"/>
    </source>
</evidence>
<dbReference type="InterPro" id="IPR037066">
    <property type="entry name" value="Plug_dom_sf"/>
</dbReference>
<keyword evidence="3 11" id="KW-0813">Transport</keyword>
<keyword evidence="10 11" id="KW-0998">Cell outer membrane</keyword>
<evidence type="ECO:0000259" key="14">
    <source>
        <dbReference type="Pfam" id="PF00593"/>
    </source>
</evidence>
<dbReference type="PANTHER" id="PTHR30069:SF29">
    <property type="entry name" value="HEMOGLOBIN AND HEMOGLOBIN-HAPTOGLOBIN-BINDING PROTEIN 1-RELATED"/>
    <property type="match status" value="1"/>
</dbReference>
<dbReference type="CDD" id="cd01347">
    <property type="entry name" value="ligand_gated_channel"/>
    <property type="match status" value="1"/>
</dbReference>
<dbReference type="InterPro" id="IPR012910">
    <property type="entry name" value="Plug_dom"/>
</dbReference>
<evidence type="ECO:0000256" key="6">
    <source>
        <dbReference type="ARBA" id="ARBA00022729"/>
    </source>
</evidence>
<organism evidence="16 17">
    <name type="scientific">Thiorhodovibrio winogradskyi</name>
    <dbReference type="NCBI Taxonomy" id="77007"/>
    <lineage>
        <taxon>Bacteria</taxon>
        <taxon>Pseudomonadati</taxon>
        <taxon>Pseudomonadota</taxon>
        <taxon>Gammaproteobacteria</taxon>
        <taxon>Chromatiales</taxon>
        <taxon>Chromatiaceae</taxon>
        <taxon>Thiorhodovibrio</taxon>
    </lineage>
</organism>
<keyword evidence="4 11" id="KW-1134">Transmembrane beta strand</keyword>
<evidence type="ECO:0000259" key="15">
    <source>
        <dbReference type="Pfam" id="PF07715"/>
    </source>
</evidence>
<keyword evidence="7 12" id="KW-0798">TonB box</keyword>
<feature type="domain" description="TonB-dependent receptor-like beta-barrel" evidence="14">
    <location>
        <begin position="375"/>
        <end position="651"/>
    </location>
</feature>
<evidence type="ECO:0000256" key="13">
    <source>
        <dbReference type="SAM" id="MobiDB-lite"/>
    </source>
</evidence>
<dbReference type="PROSITE" id="PS52016">
    <property type="entry name" value="TONB_DEPENDENT_REC_3"/>
    <property type="match status" value="1"/>
</dbReference>
<evidence type="ECO:0000256" key="7">
    <source>
        <dbReference type="ARBA" id="ARBA00023077"/>
    </source>
</evidence>
<keyword evidence="5 11" id="KW-0812">Transmembrane</keyword>
<reference evidence="16 17" key="1">
    <citation type="journal article" date="2023" name="Microorganisms">
        <title>Thiorhodovibrio frisius and Trv. litoralis spp. nov., Two Novel Members from a Clade of Fastidious Purple Sulfur Bacteria That Exhibit Unique Red-Shifted Light-Harvesting Capabilities.</title>
        <authorList>
            <person name="Methner A."/>
            <person name="Kuzyk S.B."/>
            <person name="Petersen J."/>
            <person name="Bauer S."/>
            <person name="Brinkmann H."/>
            <person name="Sichau K."/>
            <person name="Wanner G."/>
            <person name="Wolf J."/>
            <person name="Neumann-Schaal M."/>
            <person name="Henke P."/>
            <person name="Tank M."/>
            <person name="Sproer C."/>
            <person name="Bunk B."/>
            <person name="Overmann J."/>
        </authorList>
    </citation>
    <scope>NUCLEOTIDE SEQUENCE [LARGE SCALE GENOMIC DNA]</scope>
    <source>
        <strain evidence="16 17">DSM 6702</strain>
    </source>
</reference>
<evidence type="ECO:0000256" key="2">
    <source>
        <dbReference type="ARBA" id="ARBA00008143"/>
    </source>
</evidence>
<evidence type="ECO:0000313" key="17">
    <source>
        <dbReference type="Proteomes" id="UP001432180"/>
    </source>
</evidence>
<dbReference type="Pfam" id="PF07715">
    <property type="entry name" value="Plug"/>
    <property type="match status" value="1"/>
</dbReference>
<evidence type="ECO:0000256" key="1">
    <source>
        <dbReference type="ARBA" id="ARBA00004571"/>
    </source>
</evidence>
<gene>
    <name evidence="16" type="primary">btuB_1</name>
    <name evidence="16" type="ORF">Thiowin_00371</name>
</gene>
<evidence type="ECO:0000256" key="3">
    <source>
        <dbReference type="ARBA" id="ARBA00022448"/>
    </source>
</evidence>
<dbReference type="InterPro" id="IPR036942">
    <property type="entry name" value="Beta-barrel_TonB_sf"/>
</dbReference>
<dbReference type="InterPro" id="IPR039426">
    <property type="entry name" value="TonB-dep_rcpt-like"/>
</dbReference>
<comment type="similarity">
    <text evidence="2">Belongs to the TonB-dependent receptor family. Hemoglobin/haptoglobin binding protein subfamily.</text>
</comment>
<keyword evidence="8 11" id="KW-0472">Membrane</keyword>
<proteinExistence type="inferred from homology"/>
<evidence type="ECO:0000256" key="11">
    <source>
        <dbReference type="PROSITE-ProRule" id="PRU01360"/>
    </source>
</evidence>
<dbReference type="InterPro" id="IPR000531">
    <property type="entry name" value="Beta-barrel_TonB"/>
</dbReference>
<evidence type="ECO:0000256" key="10">
    <source>
        <dbReference type="ARBA" id="ARBA00023237"/>
    </source>
</evidence>
<dbReference type="EMBL" id="CP121472">
    <property type="protein sequence ID" value="WPL15472.1"/>
    <property type="molecule type" value="Genomic_DNA"/>
</dbReference>
<dbReference type="SUPFAM" id="SSF56935">
    <property type="entry name" value="Porins"/>
    <property type="match status" value="1"/>
</dbReference>
<keyword evidence="17" id="KW-1185">Reference proteome</keyword>
<feature type="domain" description="TonB-dependent receptor plug" evidence="15">
    <location>
        <begin position="55"/>
        <end position="157"/>
    </location>
</feature>
<dbReference type="PANTHER" id="PTHR30069">
    <property type="entry name" value="TONB-DEPENDENT OUTER MEMBRANE RECEPTOR"/>
    <property type="match status" value="1"/>
</dbReference>
<protein>
    <submittedName>
        <fullName evidence="16">Outer membrane cobalamin translocator</fullName>
    </submittedName>
</protein>
<dbReference type="Proteomes" id="UP001432180">
    <property type="component" value="Chromosome"/>
</dbReference>